<dbReference type="CDD" id="cd00303">
    <property type="entry name" value="retropepsin_like"/>
    <property type="match status" value="1"/>
</dbReference>
<dbReference type="CDD" id="cd01647">
    <property type="entry name" value="RT_LTR"/>
    <property type="match status" value="1"/>
</dbReference>
<reference evidence="3 4" key="1">
    <citation type="submission" date="2024-02" db="EMBL/GenBank/DDBJ databases">
        <title>High-quality chromosome-scale genome assembly of Pensacola bahiagrass (Paspalum notatum Flugge var. saurae).</title>
        <authorList>
            <person name="Vega J.M."/>
            <person name="Podio M."/>
            <person name="Orjuela J."/>
            <person name="Siena L.A."/>
            <person name="Pessino S.C."/>
            <person name="Combes M.C."/>
            <person name="Mariac C."/>
            <person name="Albertini E."/>
            <person name="Pupilli F."/>
            <person name="Ortiz J.P.A."/>
            <person name="Leblanc O."/>
        </authorList>
    </citation>
    <scope>NUCLEOTIDE SEQUENCE [LARGE SCALE GENOMIC DNA]</scope>
    <source>
        <strain evidence="3">R1</strain>
        <tissue evidence="3">Leaf</tissue>
    </source>
</reference>
<dbReference type="Gene3D" id="3.30.70.270">
    <property type="match status" value="2"/>
</dbReference>
<proteinExistence type="predicted"/>
<evidence type="ECO:0000313" key="4">
    <source>
        <dbReference type="Proteomes" id="UP001341281"/>
    </source>
</evidence>
<feature type="region of interest" description="Disordered" evidence="1">
    <location>
        <begin position="85"/>
        <end position="113"/>
    </location>
</feature>
<accession>A0AAQ3PNX9</accession>
<evidence type="ECO:0000256" key="1">
    <source>
        <dbReference type="SAM" id="MobiDB-lite"/>
    </source>
</evidence>
<dbReference type="AlphaFoldDB" id="A0AAQ3PNX9"/>
<organism evidence="3 4">
    <name type="scientific">Paspalum notatum var. saurae</name>
    <dbReference type="NCBI Taxonomy" id="547442"/>
    <lineage>
        <taxon>Eukaryota</taxon>
        <taxon>Viridiplantae</taxon>
        <taxon>Streptophyta</taxon>
        <taxon>Embryophyta</taxon>
        <taxon>Tracheophyta</taxon>
        <taxon>Spermatophyta</taxon>
        <taxon>Magnoliopsida</taxon>
        <taxon>Liliopsida</taxon>
        <taxon>Poales</taxon>
        <taxon>Poaceae</taxon>
        <taxon>PACMAD clade</taxon>
        <taxon>Panicoideae</taxon>
        <taxon>Andropogonodae</taxon>
        <taxon>Paspaleae</taxon>
        <taxon>Paspalinae</taxon>
        <taxon>Paspalum</taxon>
    </lineage>
</organism>
<dbReference type="SUPFAM" id="SSF56672">
    <property type="entry name" value="DNA/RNA polymerases"/>
    <property type="match status" value="1"/>
</dbReference>
<feature type="domain" description="Reverse transcriptase" evidence="2">
    <location>
        <begin position="583"/>
        <end position="762"/>
    </location>
</feature>
<dbReference type="PANTHER" id="PTHR24559">
    <property type="entry name" value="TRANSPOSON TY3-I GAG-POL POLYPROTEIN"/>
    <property type="match status" value="1"/>
</dbReference>
<feature type="compositionally biased region" description="Basic and acidic residues" evidence="1">
    <location>
        <begin position="85"/>
        <end position="96"/>
    </location>
</feature>
<dbReference type="Pfam" id="PF17919">
    <property type="entry name" value="RT_RNaseH_2"/>
    <property type="match status" value="1"/>
</dbReference>
<dbReference type="Proteomes" id="UP001341281">
    <property type="component" value="Chromosome 01"/>
</dbReference>
<dbReference type="EMBL" id="CP144745">
    <property type="protein sequence ID" value="WVZ54035.1"/>
    <property type="molecule type" value="Genomic_DNA"/>
</dbReference>
<dbReference type="InterPro" id="IPR043128">
    <property type="entry name" value="Rev_trsase/Diguanyl_cyclase"/>
</dbReference>
<sequence>MANPATGADAAKLDDLQVSIDTVTTSLSNLSAQMSKIASQVASLQPLVPLANRLRDLPEKVMKLEAAAFKYAQDIRALEAAVSRLERDQRGDKRPVDPGADGGKPEASASINPRHLGYHAHPTYDIDPRLAPLRRPPIYQMELDQDAAVDPRFHPRAKLEFPTYDGKDDPLPWLNCCESFFRGQYTPENRKLWYASLHLTGTAQRWYNRLELNTGTLSWCRFVQLVQSQFGPSMTESPLGELVSLRWTGSVDDYVDRFLSLACCNIDLSEPQQVQLFVAGLVNHLKTDVAMRQPPTLDDAIKLARAYEQRMLLAPTDLAPSCPSHAPPRPGSYAPSQSAPASESAASRPSSSTTSLPRKRLSPAEMAQRRAEGLCFNCDEKFSVGHRCKKLFIMEIAVDDDDSIDDGAPTTETTEPSISLHALTGVRALGANTFKVQATVGVTTVTPLLGSGSTHNFIDDKVAHRVGLAIHALHGLSVAIANGDRVQASGICPDQRVMVATEAFAIDLGVPWLASLGPALWDFGRHTLCFTRNGARVVWTGVDAPVPPTAAALDAGVDAVAVWPYRYAHIQKDELERQCDAMLQAGVIRPSASAFSSPALLIKKQDGSWRFYVDCRALNAKTIKDKFPIPVVEKLLDELRGAKFFTKLDMRSGYHQVRMHPDNVEKMAFRTHQGLFEFLVMPFGQTNAPATFQALMNDILLPYLRRFVLVFFDDILIYSSSWAEHLQHVRAVLQTLQEHQLLLKCSKCEFGLSSVAYLGHVISAAGVAMDQQKVQAVLDWPVPASVRALRALLGLAGYYRRFIKTFSDIAAPLMALLRKDGFKWGPVAETAFRALQRALTAAPVLQLPDFDCKFIVECDAFAASRSLHATPS</sequence>
<feature type="region of interest" description="Disordered" evidence="1">
    <location>
        <begin position="317"/>
        <end position="364"/>
    </location>
</feature>
<evidence type="ECO:0000313" key="3">
    <source>
        <dbReference type="EMBL" id="WVZ54035.1"/>
    </source>
</evidence>
<dbReference type="FunFam" id="3.30.70.270:FF:000020">
    <property type="entry name" value="Transposon Tf2-6 polyprotein-like Protein"/>
    <property type="match status" value="1"/>
</dbReference>
<dbReference type="InterPro" id="IPR005162">
    <property type="entry name" value="Retrotrans_gag_dom"/>
</dbReference>
<name>A0AAQ3PNX9_PASNO</name>
<dbReference type="PROSITE" id="PS50878">
    <property type="entry name" value="RT_POL"/>
    <property type="match status" value="1"/>
</dbReference>
<protein>
    <recommendedName>
        <fullName evidence="2">Reverse transcriptase domain-containing protein</fullName>
    </recommendedName>
</protein>
<feature type="compositionally biased region" description="Low complexity" evidence="1">
    <location>
        <begin position="331"/>
        <end position="356"/>
    </location>
</feature>
<dbReference type="InterPro" id="IPR041577">
    <property type="entry name" value="RT_RNaseH_2"/>
</dbReference>
<dbReference type="InterPro" id="IPR000477">
    <property type="entry name" value="RT_dom"/>
</dbReference>
<dbReference type="Gene3D" id="3.10.10.10">
    <property type="entry name" value="HIV Type 1 Reverse Transcriptase, subunit A, domain 1"/>
    <property type="match status" value="1"/>
</dbReference>
<dbReference type="Pfam" id="PF00078">
    <property type="entry name" value="RVT_1"/>
    <property type="match status" value="1"/>
</dbReference>
<dbReference type="InterPro" id="IPR043502">
    <property type="entry name" value="DNA/RNA_pol_sf"/>
</dbReference>
<dbReference type="Pfam" id="PF03732">
    <property type="entry name" value="Retrotrans_gag"/>
    <property type="match status" value="1"/>
</dbReference>
<dbReference type="PANTHER" id="PTHR24559:SF452">
    <property type="entry name" value="INTEGRASE CATALYTIC DOMAIN-CONTAINING PROTEIN"/>
    <property type="match status" value="1"/>
</dbReference>
<evidence type="ECO:0000259" key="2">
    <source>
        <dbReference type="PROSITE" id="PS50878"/>
    </source>
</evidence>
<gene>
    <name evidence="3" type="ORF">U9M48_004903</name>
</gene>
<keyword evidence="4" id="KW-1185">Reference proteome</keyword>
<dbReference type="InterPro" id="IPR053134">
    <property type="entry name" value="RNA-dir_DNA_polymerase"/>
</dbReference>